<dbReference type="PANTHER" id="PTHR43489">
    <property type="entry name" value="ISOMERASE"/>
    <property type="match status" value="1"/>
</dbReference>
<dbReference type="InterPro" id="IPR013022">
    <property type="entry name" value="Xyl_isomerase-like_TIM-brl"/>
</dbReference>
<dbReference type="InterPro" id="IPR050417">
    <property type="entry name" value="Sugar_Epim/Isomerase"/>
</dbReference>
<sequence length="258" mass="29277">MKIGCCTNIDHVDFVVAAGFEFLECTVVSLVPENDADYEEIRKKFQDSHLPIEVCNVFLPGHLKVTGNDVDETAIETYLSKAIPRVREIGADTVVFGSGGARSYPEHFSKIEAEKQLIRFLHMAAEYAEKHDITIVIEPLNKKESNIINSVPEAVELAKKVNHPSIQVLADFYHMDEEQEPLQHTVDAGSFLGHIHVADSDRLAPGTGTYPYEAFANYLKDVNYSHRISVECEWRNFEEEASRSYKFLKKHFRSDNDE</sequence>
<keyword evidence="4" id="KW-1185">Reference proteome</keyword>
<evidence type="ECO:0000313" key="3">
    <source>
        <dbReference type="EMBL" id="QGH36643.1"/>
    </source>
</evidence>
<dbReference type="PANTHER" id="PTHR43489:SF7">
    <property type="entry name" value="3-DEHYDRO-D-GULOSIDE 4-EPIMERASE-RELATED"/>
    <property type="match status" value="1"/>
</dbReference>
<dbReference type="Pfam" id="PF01261">
    <property type="entry name" value="AP_endonuc_2"/>
    <property type="match status" value="1"/>
</dbReference>
<dbReference type="Proteomes" id="UP000339690">
    <property type="component" value="Chromosome"/>
</dbReference>
<dbReference type="SUPFAM" id="SSF51658">
    <property type="entry name" value="Xylose isomerase-like"/>
    <property type="match status" value="1"/>
</dbReference>
<gene>
    <name evidence="3" type="ORF">GI584_22430</name>
</gene>
<proteinExistence type="predicted"/>
<organism evidence="3 4">
    <name type="scientific">Gracilibacillus salitolerans</name>
    <dbReference type="NCBI Taxonomy" id="2663022"/>
    <lineage>
        <taxon>Bacteria</taxon>
        <taxon>Bacillati</taxon>
        <taxon>Bacillota</taxon>
        <taxon>Bacilli</taxon>
        <taxon>Bacillales</taxon>
        <taxon>Bacillaceae</taxon>
        <taxon>Gracilibacillus</taxon>
    </lineage>
</organism>
<dbReference type="Gene3D" id="3.20.20.150">
    <property type="entry name" value="Divalent-metal-dependent TIM barrel enzymes"/>
    <property type="match status" value="1"/>
</dbReference>
<evidence type="ECO:0000313" key="4">
    <source>
        <dbReference type="Proteomes" id="UP000339690"/>
    </source>
</evidence>
<dbReference type="GO" id="GO:0016853">
    <property type="term" value="F:isomerase activity"/>
    <property type="evidence" value="ECO:0007669"/>
    <property type="project" value="UniProtKB-KW"/>
</dbReference>
<accession>A0A5Q2TRK5</accession>
<dbReference type="EMBL" id="CP045915">
    <property type="protein sequence ID" value="QGH36643.1"/>
    <property type="molecule type" value="Genomic_DNA"/>
</dbReference>
<evidence type="ECO:0000259" key="2">
    <source>
        <dbReference type="Pfam" id="PF01261"/>
    </source>
</evidence>
<evidence type="ECO:0000256" key="1">
    <source>
        <dbReference type="ARBA" id="ARBA00023235"/>
    </source>
</evidence>
<name>A0A5Q2TRK5_9BACI</name>
<dbReference type="RefSeq" id="WP_153792683.1">
    <property type="nucleotide sequence ID" value="NZ_CP045915.1"/>
</dbReference>
<dbReference type="InterPro" id="IPR036237">
    <property type="entry name" value="Xyl_isomerase-like_sf"/>
</dbReference>
<dbReference type="KEGG" id="grc:GI584_22430"/>
<reference evidence="3 4" key="1">
    <citation type="submission" date="2019-11" db="EMBL/GenBank/DDBJ databases">
        <title>Gracilibacillus salitolerans sp. nov., a moderate halophile isolated from a saline soil in northwest China.</title>
        <authorList>
            <person name="Gan L."/>
        </authorList>
    </citation>
    <scope>NUCLEOTIDE SEQUENCE [LARGE SCALE GENOMIC DNA]</scope>
    <source>
        <strain evidence="3 4">SCU50</strain>
    </source>
</reference>
<keyword evidence="1" id="KW-0413">Isomerase</keyword>
<protein>
    <submittedName>
        <fullName evidence="3">TIM barrel protein</fullName>
    </submittedName>
</protein>
<dbReference type="AlphaFoldDB" id="A0A5Q2TRK5"/>
<feature type="domain" description="Xylose isomerase-like TIM barrel" evidence="2">
    <location>
        <begin position="13"/>
        <end position="250"/>
    </location>
</feature>